<comment type="similarity">
    <text evidence="2 7">Belongs to the FPP/GGPP synthase family.</text>
</comment>
<dbReference type="Pfam" id="PF00348">
    <property type="entry name" value="polyprenyl_synt"/>
    <property type="match status" value="1"/>
</dbReference>
<evidence type="ECO:0000256" key="1">
    <source>
        <dbReference type="ARBA" id="ARBA00001946"/>
    </source>
</evidence>
<dbReference type="PANTHER" id="PTHR43281:SF1">
    <property type="entry name" value="FARNESYL DIPHOSPHATE SYNTHASE"/>
    <property type="match status" value="1"/>
</dbReference>
<dbReference type="InterPro" id="IPR053378">
    <property type="entry name" value="Prenyl_diphosphate_synthase"/>
</dbReference>
<evidence type="ECO:0000313" key="9">
    <source>
        <dbReference type="Proteomes" id="UP001139410"/>
    </source>
</evidence>
<dbReference type="InterPro" id="IPR008949">
    <property type="entry name" value="Isoprenoid_synthase_dom_sf"/>
</dbReference>
<evidence type="ECO:0000256" key="6">
    <source>
        <dbReference type="ARBA" id="ARBA00023229"/>
    </source>
</evidence>
<evidence type="ECO:0000256" key="7">
    <source>
        <dbReference type="RuleBase" id="RU004466"/>
    </source>
</evidence>
<dbReference type="AlphaFoldDB" id="A0A9X1TXX8"/>
<dbReference type="PANTHER" id="PTHR43281">
    <property type="entry name" value="FARNESYL DIPHOSPHATE SYNTHASE"/>
    <property type="match status" value="1"/>
</dbReference>
<proteinExistence type="inferred from homology"/>
<dbReference type="InterPro" id="IPR000092">
    <property type="entry name" value="Polyprenyl_synt"/>
</dbReference>
<keyword evidence="6" id="KW-0414">Isoprene biosynthesis</keyword>
<dbReference type="RefSeq" id="WP_235067012.1">
    <property type="nucleotide sequence ID" value="NZ_JAKFGM010000001.1"/>
</dbReference>
<name>A0A9X1TXX8_9SPHN</name>
<sequence length="303" mass="32804">MLVETGVSGAELRSEASRIAAQVEAVFSGYLVGTGDGRDRLFEAMRHAGLGGGKRLRPLLTVATGRLFGLAEDRIVRAGAAIEAIHVYSLIHDDLPCMDDDDLRRGKPTVHRAFDESTAVLAGDCFHDLAFEIIADPATHEDPFVRAELVLEMARASGPRGMAGGQMLDLVAEGQALDIGSITRLQQLKTGALIEFAVEAACIMGRLPPEARTPYRGYAHDIGLAFQIADDLLDHAGDEATAGKRLRKDERAGKATFVSLLGEDRARRQCAMLVSQAIEHLHDHGTEADLLRAVAQYVEERDR</sequence>
<dbReference type="GO" id="GO:0005737">
    <property type="term" value="C:cytoplasm"/>
    <property type="evidence" value="ECO:0007669"/>
    <property type="project" value="UniProtKB-ARBA"/>
</dbReference>
<keyword evidence="9" id="KW-1185">Reference proteome</keyword>
<dbReference type="CDD" id="cd00685">
    <property type="entry name" value="Trans_IPPS_HT"/>
    <property type="match status" value="1"/>
</dbReference>
<organism evidence="8 9">
    <name type="scientific">Sphingomonas cremea</name>
    <dbReference type="NCBI Taxonomy" id="2904799"/>
    <lineage>
        <taxon>Bacteria</taxon>
        <taxon>Pseudomonadati</taxon>
        <taxon>Pseudomonadota</taxon>
        <taxon>Alphaproteobacteria</taxon>
        <taxon>Sphingomonadales</taxon>
        <taxon>Sphingomonadaceae</taxon>
        <taxon>Sphingomonas</taxon>
    </lineage>
</organism>
<keyword evidence="3 7" id="KW-0808">Transferase</keyword>
<evidence type="ECO:0000256" key="2">
    <source>
        <dbReference type="ARBA" id="ARBA00006706"/>
    </source>
</evidence>
<comment type="caution">
    <text evidence="8">The sequence shown here is derived from an EMBL/GenBank/DDBJ whole genome shotgun (WGS) entry which is preliminary data.</text>
</comment>
<reference evidence="8" key="1">
    <citation type="submission" date="2022-01" db="EMBL/GenBank/DDBJ databases">
        <authorList>
            <person name="Jo J.-H."/>
            <person name="Im W.-T."/>
        </authorList>
    </citation>
    <scope>NUCLEOTIDE SEQUENCE</scope>
    <source>
        <strain evidence="8">G124</strain>
    </source>
</reference>
<protein>
    <submittedName>
        <fullName evidence="8">Polyprenyl synthetase family protein</fullName>
    </submittedName>
</protein>
<dbReference type="Proteomes" id="UP001139410">
    <property type="component" value="Unassembled WGS sequence"/>
</dbReference>
<dbReference type="PROSITE" id="PS00723">
    <property type="entry name" value="POLYPRENYL_SYNTHASE_1"/>
    <property type="match status" value="1"/>
</dbReference>
<dbReference type="PROSITE" id="PS00444">
    <property type="entry name" value="POLYPRENYL_SYNTHASE_2"/>
    <property type="match status" value="1"/>
</dbReference>
<dbReference type="SFLD" id="SFLDS00005">
    <property type="entry name" value="Isoprenoid_Synthase_Type_I"/>
    <property type="match status" value="1"/>
</dbReference>
<dbReference type="Gene3D" id="1.10.600.10">
    <property type="entry name" value="Farnesyl Diphosphate Synthase"/>
    <property type="match status" value="1"/>
</dbReference>
<dbReference type="GO" id="GO:0004659">
    <property type="term" value="F:prenyltransferase activity"/>
    <property type="evidence" value="ECO:0007669"/>
    <property type="project" value="InterPro"/>
</dbReference>
<evidence type="ECO:0000256" key="4">
    <source>
        <dbReference type="ARBA" id="ARBA00022723"/>
    </source>
</evidence>
<dbReference type="NCBIfam" id="NF045485">
    <property type="entry name" value="FPPsyn"/>
    <property type="match status" value="1"/>
</dbReference>
<dbReference type="SUPFAM" id="SSF48576">
    <property type="entry name" value="Terpenoid synthases"/>
    <property type="match status" value="1"/>
</dbReference>
<evidence type="ECO:0000256" key="5">
    <source>
        <dbReference type="ARBA" id="ARBA00022842"/>
    </source>
</evidence>
<dbReference type="SFLD" id="SFLDG01017">
    <property type="entry name" value="Polyprenyl_Transferase_Like"/>
    <property type="match status" value="1"/>
</dbReference>
<dbReference type="GO" id="GO:0046872">
    <property type="term" value="F:metal ion binding"/>
    <property type="evidence" value="ECO:0007669"/>
    <property type="project" value="UniProtKB-KW"/>
</dbReference>
<dbReference type="InterPro" id="IPR033749">
    <property type="entry name" value="Polyprenyl_synt_CS"/>
</dbReference>
<keyword evidence="4" id="KW-0479">Metal-binding</keyword>
<comment type="cofactor">
    <cofactor evidence="1">
        <name>Mg(2+)</name>
        <dbReference type="ChEBI" id="CHEBI:18420"/>
    </cofactor>
</comment>
<dbReference type="EMBL" id="JAKFGM010000001">
    <property type="protein sequence ID" value="MCF2514553.1"/>
    <property type="molecule type" value="Genomic_DNA"/>
</dbReference>
<gene>
    <name evidence="8" type="ORF">LVY65_05665</name>
</gene>
<evidence type="ECO:0000256" key="3">
    <source>
        <dbReference type="ARBA" id="ARBA00022679"/>
    </source>
</evidence>
<keyword evidence="5" id="KW-0460">Magnesium</keyword>
<dbReference type="GO" id="GO:0016114">
    <property type="term" value="P:terpenoid biosynthetic process"/>
    <property type="evidence" value="ECO:0007669"/>
    <property type="project" value="UniProtKB-ARBA"/>
</dbReference>
<evidence type="ECO:0000313" key="8">
    <source>
        <dbReference type="EMBL" id="MCF2514553.1"/>
    </source>
</evidence>
<accession>A0A9X1TXX8</accession>
<dbReference type="FunFam" id="1.10.600.10:FF:000001">
    <property type="entry name" value="Geranylgeranyl diphosphate synthase"/>
    <property type="match status" value="1"/>
</dbReference>